<sequence length="108" mass="11860">MMRKGNQTAISPTEASLSETQVLEQSRTQQCGCGCHQVEEEVRRQLLSDPNLHFSDLVIRRVPDGVCLEGFLEMNCDSGHISDLAQRVAGVETVLNRLINCPAPPVKG</sequence>
<feature type="region of interest" description="Disordered" evidence="1">
    <location>
        <begin position="1"/>
        <end position="21"/>
    </location>
</feature>
<evidence type="ECO:0000313" key="2">
    <source>
        <dbReference type="EMBL" id="VAX41103.1"/>
    </source>
</evidence>
<gene>
    <name evidence="2" type="ORF">MNBD_PLANCTO02-356</name>
</gene>
<reference evidence="2" key="1">
    <citation type="submission" date="2018-06" db="EMBL/GenBank/DDBJ databases">
        <authorList>
            <person name="Zhirakovskaya E."/>
        </authorList>
    </citation>
    <scope>NUCLEOTIDE SEQUENCE</scope>
</reference>
<accession>A0A3B1DVW7</accession>
<name>A0A3B1DVW7_9ZZZZ</name>
<proteinExistence type="predicted"/>
<dbReference type="EMBL" id="UOGL01000513">
    <property type="protein sequence ID" value="VAX41103.1"/>
    <property type="molecule type" value="Genomic_DNA"/>
</dbReference>
<dbReference type="AlphaFoldDB" id="A0A3B1DVW7"/>
<evidence type="ECO:0000256" key="1">
    <source>
        <dbReference type="SAM" id="MobiDB-lite"/>
    </source>
</evidence>
<organism evidence="2">
    <name type="scientific">hydrothermal vent metagenome</name>
    <dbReference type="NCBI Taxonomy" id="652676"/>
    <lineage>
        <taxon>unclassified sequences</taxon>
        <taxon>metagenomes</taxon>
        <taxon>ecological metagenomes</taxon>
    </lineage>
</organism>
<protein>
    <recommendedName>
        <fullName evidence="3">BON domain-containing protein</fullName>
    </recommendedName>
</protein>
<evidence type="ECO:0008006" key="3">
    <source>
        <dbReference type="Google" id="ProtNLM"/>
    </source>
</evidence>